<reference evidence="5" key="1">
    <citation type="submission" date="2021-03" db="EMBL/GenBank/DDBJ databases">
        <authorList>
            <person name="Tagirdzhanova G."/>
        </authorList>
    </citation>
    <scope>NUCLEOTIDE SEQUENCE</scope>
</reference>
<comment type="caution">
    <text evidence="5">The sequence shown here is derived from an EMBL/GenBank/DDBJ whole genome shotgun (WGS) entry which is preliminary data.</text>
</comment>
<evidence type="ECO:0000256" key="2">
    <source>
        <dbReference type="ARBA" id="ARBA00023002"/>
    </source>
</evidence>
<dbReference type="GO" id="GO:0051287">
    <property type="term" value="F:NAD binding"/>
    <property type="evidence" value="ECO:0007669"/>
    <property type="project" value="InterPro"/>
</dbReference>
<gene>
    <name evidence="5" type="ORF">GOMPHAMPRED_005370</name>
</gene>
<dbReference type="InterPro" id="IPR036291">
    <property type="entry name" value="NAD(P)-bd_dom_sf"/>
</dbReference>
<feature type="domain" description="D-isomer specific 2-hydroxyacid dehydrogenase NAD-binding" evidence="4">
    <location>
        <begin position="133"/>
        <end position="325"/>
    </location>
</feature>
<dbReference type="AlphaFoldDB" id="A0A8H3FSR6"/>
<evidence type="ECO:0000259" key="4">
    <source>
        <dbReference type="Pfam" id="PF02826"/>
    </source>
</evidence>
<keyword evidence="3" id="KW-0520">NAD</keyword>
<dbReference type="InterPro" id="IPR029752">
    <property type="entry name" value="D-isomer_DH_CS1"/>
</dbReference>
<sequence length="360" mass="40483">MADRKALKLAILDDYASLAPQYFQSLKDTQLLTDISSCPETLDTHTDQGLAAAIERLKPYHIISSMRERTKFPRQLLSQLPNLRLLMNTGPYNRSIDLAAAKEHDITVTGTYSRYVDNSLASDFDNTTQHTWSLILALTSRIPEDNYMLSNNKKTWQTGFMTSLAGKTLGIVGLGRLGGRAARTAVLGFGMKVIAWSQNLTQEKADQIAVGFGLEKAVFKVVSKQELFEQSDVVSLHLVMSDRSRNTVTENELGLMKKTAFLVNTARADLVNEEALWEALVAGRVAGFASDVWWNEPLSSESKWRKPDFFGIHGRSRLIMSPHMGYVEIDVIRSWFREQFEILEAWFGGQDLTDWLLKGV</sequence>
<evidence type="ECO:0000313" key="6">
    <source>
        <dbReference type="Proteomes" id="UP000664169"/>
    </source>
</evidence>
<evidence type="ECO:0000313" key="5">
    <source>
        <dbReference type="EMBL" id="CAF9929325.1"/>
    </source>
</evidence>
<protein>
    <recommendedName>
        <fullName evidence="4">D-isomer specific 2-hydroxyacid dehydrogenase NAD-binding domain-containing protein</fullName>
    </recommendedName>
</protein>
<evidence type="ECO:0000256" key="3">
    <source>
        <dbReference type="ARBA" id="ARBA00023027"/>
    </source>
</evidence>
<name>A0A8H3FSR6_9LECA</name>
<proteinExistence type="inferred from homology"/>
<accession>A0A8H3FSR6</accession>
<dbReference type="InterPro" id="IPR050857">
    <property type="entry name" value="D-2-hydroxyacid_DH"/>
</dbReference>
<dbReference type="EMBL" id="CAJPDQ010000032">
    <property type="protein sequence ID" value="CAF9929325.1"/>
    <property type="molecule type" value="Genomic_DNA"/>
</dbReference>
<evidence type="ECO:0000256" key="1">
    <source>
        <dbReference type="ARBA" id="ARBA00005854"/>
    </source>
</evidence>
<dbReference type="CDD" id="cd12169">
    <property type="entry name" value="PGDH_like_1"/>
    <property type="match status" value="1"/>
</dbReference>
<dbReference type="InterPro" id="IPR006140">
    <property type="entry name" value="D-isomer_DH_NAD-bd"/>
</dbReference>
<dbReference type="PROSITE" id="PS00065">
    <property type="entry name" value="D_2_HYDROXYACID_DH_1"/>
    <property type="match status" value="1"/>
</dbReference>
<organism evidence="5 6">
    <name type="scientific">Gomphillus americanus</name>
    <dbReference type="NCBI Taxonomy" id="1940652"/>
    <lineage>
        <taxon>Eukaryota</taxon>
        <taxon>Fungi</taxon>
        <taxon>Dikarya</taxon>
        <taxon>Ascomycota</taxon>
        <taxon>Pezizomycotina</taxon>
        <taxon>Lecanoromycetes</taxon>
        <taxon>OSLEUM clade</taxon>
        <taxon>Ostropomycetidae</taxon>
        <taxon>Ostropales</taxon>
        <taxon>Graphidaceae</taxon>
        <taxon>Gomphilloideae</taxon>
        <taxon>Gomphillus</taxon>
    </lineage>
</organism>
<dbReference type="SUPFAM" id="SSF52283">
    <property type="entry name" value="Formate/glycerate dehydrogenase catalytic domain-like"/>
    <property type="match status" value="1"/>
</dbReference>
<dbReference type="Proteomes" id="UP000664169">
    <property type="component" value="Unassembled WGS sequence"/>
</dbReference>
<dbReference type="PANTHER" id="PTHR42789">
    <property type="entry name" value="D-ISOMER SPECIFIC 2-HYDROXYACID DEHYDROGENASE FAMILY PROTEIN (AFU_ORTHOLOGUE AFUA_6G10090)"/>
    <property type="match status" value="1"/>
</dbReference>
<dbReference type="GO" id="GO:0016491">
    <property type="term" value="F:oxidoreductase activity"/>
    <property type="evidence" value="ECO:0007669"/>
    <property type="project" value="UniProtKB-KW"/>
</dbReference>
<keyword evidence="6" id="KW-1185">Reference proteome</keyword>
<dbReference type="OrthoDB" id="298012at2759"/>
<dbReference type="PANTHER" id="PTHR42789:SF1">
    <property type="entry name" value="D-ISOMER SPECIFIC 2-HYDROXYACID DEHYDROGENASE FAMILY PROTEIN (AFU_ORTHOLOGUE AFUA_6G10090)"/>
    <property type="match status" value="1"/>
</dbReference>
<comment type="similarity">
    <text evidence="1">Belongs to the D-isomer specific 2-hydroxyacid dehydrogenase family.</text>
</comment>
<dbReference type="Gene3D" id="3.40.50.720">
    <property type="entry name" value="NAD(P)-binding Rossmann-like Domain"/>
    <property type="match status" value="2"/>
</dbReference>
<dbReference type="SUPFAM" id="SSF51735">
    <property type="entry name" value="NAD(P)-binding Rossmann-fold domains"/>
    <property type="match status" value="1"/>
</dbReference>
<dbReference type="Pfam" id="PF02826">
    <property type="entry name" value="2-Hacid_dh_C"/>
    <property type="match status" value="1"/>
</dbReference>
<keyword evidence="2" id="KW-0560">Oxidoreductase</keyword>